<gene>
    <name evidence="2" type="ORF">MSAN_00448300</name>
</gene>
<name>A0A8H7DJH8_9AGAR</name>
<keyword evidence="3" id="KW-1185">Reference proteome</keyword>
<organism evidence="2 3">
    <name type="scientific">Mycena sanguinolenta</name>
    <dbReference type="NCBI Taxonomy" id="230812"/>
    <lineage>
        <taxon>Eukaryota</taxon>
        <taxon>Fungi</taxon>
        <taxon>Dikarya</taxon>
        <taxon>Basidiomycota</taxon>
        <taxon>Agaricomycotina</taxon>
        <taxon>Agaricomycetes</taxon>
        <taxon>Agaricomycetidae</taxon>
        <taxon>Agaricales</taxon>
        <taxon>Marasmiineae</taxon>
        <taxon>Mycenaceae</taxon>
        <taxon>Mycena</taxon>
    </lineage>
</organism>
<dbReference type="Proteomes" id="UP000623467">
    <property type="component" value="Unassembled WGS sequence"/>
</dbReference>
<evidence type="ECO:0000256" key="1">
    <source>
        <dbReference type="SAM" id="Coils"/>
    </source>
</evidence>
<reference evidence="2" key="1">
    <citation type="submission" date="2020-05" db="EMBL/GenBank/DDBJ databases">
        <title>Mycena genomes resolve the evolution of fungal bioluminescence.</title>
        <authorList>
            <person name="Tsai I.J."/>
        </authorList>
    </citation>
    <scope>NUCLEOTIDE SEQUENCE</scope>
    <source>
        <strain evidence="2">160909Yilan</strain>
    </source>
</reference>
<evidence type="ECO:0000313" key="2">
    <source>
        <dbReference type="EMBL" id="KAF7375597.1"/>
    </source>
</evidence>
<dbReference type="AlphaFoldDB" id="A0A8H7DJH8"/>
<comment type="caution">
    <text evidence="2">The sequence shown here is derived from an EMBL/GenBank/DDBJ whole genome shotgun (WGS) entry which is preliminary data.</text>
</comment>
<evidence type="ECO:0000313" key="3">
    <source>
        <dbReference type="Proteomes" id="UP000623467"/>
    </source>
</evidence>
<feature type="coiled-coil region" evidence="1">
    <location>
        <begin position="5"/>
        <end position="39"/>
    </location>
</feature>
<keyword evidence="1" id="KW-0175">Coiled coil</keyword>
<sequence length="381" mass="43292">MSVMVEELRARIAAIDSEIQLQRRLLEKLERDKNLAQRQLNAALDPVARLPLEISSEIFLQALPTSPSEEQDIPTVLLRICHAWADIALDTPRLWTTVCIHFPCGDHFAEVLPIWFRRARNFPLSVSIFLCGPSSNWNHRVSDELWRHGGQLKYLEILDNDDLDSDDDSDTIDLFGDTPSVSLKLLQTLTIRCQHQRRVYRASQILQLLRGAPNIVEYVSDRVWTGNNQELESLVVPTLRRVIFRETSHGDDEIFRYLSLPALGALSLPMHYISGGILLACVQRSAAPLRDLALGWEFNVMDSVQLHECLRLVPSLIRFRMWRPKSHVVTELFTALAASPSLLPDLQDLTIDILDTTNSPSNIPDPSWGTLVRALSTRRVE</sequence>
<protein>
    <submittedName>
        <fullName evidence="2">F-box domain-containing protein</fullName>
    </submittedName>
</protein>
<proteinExistence type="predicted"/>
<accession>A0A8H7DJH8</accession>
<dbReference type="EMBL" id="JACAZH010000002">
    <property type="protein sequence ID" value="KAF7375597.1"/>
    <property type="molecule type" value="Genomic_DNA"/>
</dbReference>
<dbReference type="OrthoDB" id="2840257at2759"/>